<dbReference type="Pfam" id="PF18885">
    <property type="entry name" value="DUF5648"/>
    <property type="match status" value="1"/>
</dbReference>
<feature type="domain" description="DUF5648" evidence="1">
    <location>
        <begin position="7"/>
        <end position="122"/>
    </location>
</feature>
<dbReference type="Proteomes" id="UP000054270">
    <property type="component" value="Unassembled WGS sequence"/>
</dbReference>
<evidence type="ECO:0000259" key="1">
    <source>
        <dbReference type="Pfam" id="PF18885"/>
    </source>
</evidence>
<name>A0A0D2P6K6_HYPSF</name>
<dbReference type="OrthoDB" id="9971254at2759"/>
<gene>
    <name evidence="2" type="ORF">HYPSUDRAFT_36281</name>
</gene>
<dbReference type="InterPro" id="IPR043708">
    <property type="entry name" value="DUF5648"/>
</dbReference>
<organism evidence="2 3">
    <name type="scientific">Hypholoma sublateritium (strain FD-334 SS-4)</name>
    <dbReference type="NCBI Taxonomy" id="945553"/>
    <lineage>
        <taxon>Eukaryota</taxon>
        <taxon>Fungi</taxon>
        <taxon>Dikarya</taxon>
        <taxon>Basidiomycota</taxon>
        <taxon>Agaricomycotina</taxon>
        <taxon>Agaricomycetes</taxon>
        <taxon>Agaricomycetidae</taxon>
        <taxon>Agaricales</taxon>
        <taxon>Agaricineae</taxon>
        <taxon>Strophariaceae</taxon>
        <taxon>Hypholoma</taxon>
    </lineage>
</organism>
<proteinExistence type="predicted"/>
<accession>A0A0D2P6K6</accession>
<dbReference type="AlphaFoldDB" id="A0A0D2P6K6"/>
<evidence type="ECO:0000313" key="3">
    <source>
        <dbReference type="Proteomes" id="UP000054270"/>
    </source>
</evidence>
<keyword evidence="3" id="KW-1185">Reference proteome</keyword>
<sequence>MIAYDTNTANHDNWQFQNTAFLAWLNIQEFTVPFYQMVNTNTDDDYNFLPAVNGGPPTAAGFSVQGIAGYAYTTQICGSVPLLSAVNAAASDHWWTTNPNDHADVLASGTGWVDGGVAFYVLPLDSA</sequence>
<evidence type="ECO:0000313" key="2">
    <source>
        <dbReference type="EMBL" id="KJA26569.1"/>
    </source>
</evidence>
<dbReference type="EMBL" id="KN817527">
    <property type="protein sequence ID" value="KJA26569.1"/>
    <property type="molecule type" value="Genomic_DNA"/>
</dbReference>
<protein>
    <recommendedName>
        <fullName evidence="1">DUF5648 domain-containing protein</fullName>
    </recommendedName>
</protein>
<reference evidence="3" key="1">
    <citation type="submission" date="2014-04" db="EMBL/GenBank/DDBJ databases">
        <title>Evolutionary Origins and Diversification of the Mycorrhizal Mutualists.</title>
        <authorList>
            <consortium name="DOE Joint Genome Institute"/>
            <consortium name="Mycorrhizal Genomics Consortium"/>
            <person name="Kohler A."/>
            <person name="Kuo A."/>
            <person name="Nagy L.G."/>
            <person name="Floudas D."/>
            <person name="Copeland A."/>
            <person name="Barry K.W."/>
            <person name="Cichocki N."/>
            <person name="Veneault-Fourrey C."/>
            <person name="LaButti K."/>
            <person name="Lindquist E.A."/>
            <person name="Lipzen A."/>
            <person name="Lundell T."/>
            <person name="Morin E."/>
            <person name="Murat C."/>
            <person name="Riley R."/>
            <person name="Ohm R."/>
            <person name="Sun H."/>
            <person name="Tunlid A."/>
            <person name="Henrissat B."/>
            <person name="Grigoriev I.V."/>
            <person name="Hibbett D.S."/>
            <person name="Martin F."/>
        </authorList>
    </citation>
    <scope>NUCLEOTIDE SEQUENCE [LARGE SCALE GENOMIC DNA]</scope>
    <source>
        <strain evidence="3">FD-334 SS-4</strain>
    </source>
</reference>